<sequence>TPDSPQHGFVVSQTGGHANSVVRWACDRGYRLIGKNMAVCRRTELGYLAWDSSVPACQ</sequence>
<keyword evidence="2" id="KW-0768">Sushi</keyword>
<accession>A0ABD0PBK6</accession>
<evidence type="ECO:0000259" key="3">
    <source>
        <dbReference type="PROSITE" id="PS50923"/>
    </source>
</evidence>
<keyword evidence="5" id="KW-1185">Reference proteome</keyword>
<keyword evidence="1" id="KW-1015">Disulfide bond</keyword>
<feature type="domain" description="Sushi" evidence="3">
    <location>
        <begin position="1"/>
        <end position="58"/>
    </location>
</feature>
<evidence type="ECO:0000313" key="5">
    <source>
        <dbReference type="Proteomes" id="UP001529510"/>
    </source>
</evidence>
<dbReference type="PROSITE" id="PS50923">
    <property type="entry name" value="SUSHI"/>
    <property type="match status" value="1"/>
</dbReference>
<evidence type="ECO:0000256" key="2">
    <source>
        <dbReference type="PROSITE-ProRule" id="PRU00302"/>
    </source>
</evidence>
<feature type="non-terminal residue" evidence="4">
    <location>
        <position position="58"/>
    </location>
</feature>
<reference evidence="4 5" key="1">
    <citation type="submission" date="2024-05" db="EMBL/GenBank/DDBJ databases">
        <title>Genome sequencing and assembly of Indian major carp, Cirrhinus mrigala (Hamilton, 1822).</title>
        <authorList>
            <person name="Mohindra V."/>
            <person name="Chowdhury L.M."/>
            <person name="Lal K."/>
            <person name="Jena J.K."/>
        </authorList>
    </citation>
    <scope>NUCLEOTIDE SEQUENCE [LARGE SCALE GENOMIC DNA]</scope>
    <source>
        <strain evidence="4">CM1030</strain>
        <tissue evidence="4">Blood</tissue>
    </source>
</reference>
<comment type="caution">
    <text evidence="2">Lacks conserved residue(s) required for the propagation of feature annotation.</text>
</comment>
<dbReference type="EMBL" id="JAMKFB020000016">
    <property type="protein sequence ID" value="KAL0171307.1"/>
    <property type="molecule type" value="Genomic_DNA"/>
</dbReference>
<comment type="caution">
    <text evidence="4">The sequence shown here is derived from an EMBL/GenBank/DDBJ whole genome shotgun (WGS) entry which is preliminary data.</text>
</comment>
<name>A0ABD0PBK6_CIRMR</name>
<dbReference type="Proteomes" id="UP001529510">
    <property type="component" value="Unassembled WGS sequence"/>
</dbReference>
<dbReference type="CDD" id="cd00033">
    <property type="entry name" value="CCP"/>
    <property type="match status" value="1"/>
</dbReference>
<dbReference type="InterPro" id="IPR035976">
    <property type="entry name" value="Sushi/SCR/CCP_sf"/>
</dbReference>
<dbReference type="Gene3D" id="2.10.70.10">
    <property type="entry name" value="Complement Module, domain 1"/>
    <property type="match status" value="1"/>
</dbReference>
<dbReference type="SUPFAM" id="SSF57535">
    <property type="entry name" value="Complement control module/SCR domain"/>
    <property type="match status" value="1"/>
</dbReference>
<dbReference type="InterPro" id="IPR000436">
    <property type="entry name" value="Sushi_SCR_CCP_dom"/>
</dbReference>
<protein>
    <recommendedName>
        <fullName evidence="3">Sushi domain-containing protein</fullName>
    </recommendedName>
</protein>
<evidence type="ECO:0000313" key="4">
    <source>
        <dbReference type="EMBL" id="KAL0171307.1"/>
    </source>
</evidence>
<organism evidence="4 5">
    <name type="scientific">Cirrhinus mrigala</name>
    <name type="common">Mrigala</name>
    <dbReference type="NCBI Taxonomy" id="683832"/>
    <lineage>
        <taxon>Eukaryota</taxon>
        <taxon>Metazoa</taxon>
        <taxon>Chordata</taxon>
        <taxon>Craniata</taxon>
        <taxon>Vertebrata</taxon>
        <taxon>Euteleostomi</taxon>
        <taxon>Actinopterygii</taxon>
        <taxon>Neopterygii</taxon>
        <taxon>Teleostei</taxon>
        <taxon>Ostariophysi</taxon>
        <taxon>Cypriniformes</taxon>
        <taxon>Cyprinidae</taxon>
        <taxon>Labeoninae</taxon>
        <taxon>Labeonini</taxon>
        <taxon>Cirrhinus</taxon>
    </lineage>
</organism>
<evidence type="ECO:0000256" key="1">
    <source>
        <dbReference type="ARBA" id="ARBA00023157"/>
    </source>
</evidence>
<dbReference type="AlphaFoldDB" id="A0ABD0PBK6"/>
<dbReference type="SMART" id="SM00032">
    <property type="entry name" value="CCP"/>
    <property type="match status" value="1"/>
</dbReference>
<dbReference type="Pfam" id="PF00084">
    <property type="entry name" value="Sushi"/>
    <property type="match status" value="1"/>
</dbReference>
<feature type="non-terminal residue" evidence="4">
    <location>
        <position position="1"/>
    </location>
</feature>
<proteinExistence type="predicted"/>
<gene>
    <name evidence="4" type="ORF">M9458_031618</name>
</gene>